<gene>
    <name evidence="2" type="ORF">B0I35DRAFT_473712</name>
</gene>
<feature type="region of interest" description="Disordered" evidence="1">
    <location>
        <begin position="39"/>
        <end position="71"/>
    </location>
</feature>
<dbReference type="Proteomes" id="UP000813444">
    <property type="component" value="Unassembled WGS sequence"/>
</dbReference>
<feature type="compositionally biased region" description="Polar residues" evidence="1">
    <location>
        <begin position="1"/>
        <end position="13"/>
    </location>
</feature>
<name>A0A8K0T237_9HYPO</name>
<feature type="compositionally biased region" description="Basic and acidic residues" evidence="1">
    <location>
        <begin position="198"/>
        <end position="207"/>
    </location>
</feature>
<evidence type="ECO:0000256" key="1">
    <source>
        <dbReference type="SAM" id="MobiDB-lite"/>
    </source>
</evidence>
<organism evidence="2 3">
    <name type="scientific">Stachybotrys elegans</name>
    <dbReference type="NCBI Taxonomy" id="80388"/>
    <lineage>
        <taxon>Eukaryota</taxon>
        <taxon>Fungi</taxon>
        <taxon>Dikarya</taxon>
        <taxon>Ascomycota</taxon>
        <taxon>Pezizomycotina</taxon>
        <taxon>Sordariomycetes</taxon>
        <taxon>Hypocreomycetidae</taxon>
        <taxon>Hypocreales</taxon>
        <taxon>Stachybotryaceae</taxon>
        <taxon>Stachybotrys</taxon>
    </lineage>
</organism>
<dbReference type="AlphaFoldDB" id="A0A8K0T237"/>
<evidence type="ECO:0000313" key="2">
    <source>
        <dbReference type="EMBL" id="KAH7329074.1"/>
    </source>
</evidence>
<feature type="compositionally biased region" description="Polar residues" evidence="1">
    <location>
        <begin position="117"/>
        <end position="126"/>
    </location>
</feature>
<sequence>MDATRDFSQTSQGGPRFPPSPELDDDEFYKVFDWEGYCNSTQPFDQPSPPSSYPGRSSPSPSPPRDLSRLIKDIPAVIENLSLQTELFGMRNPYRSGDDTGTPSDYSGQTPPDLIQGGSTSPSDHSGSALEHPEENHPSPDVTLQEVQAQDDEWTYPRTQPAKGAPRHYPPSILVPDDASRHQLPGRTSGLKRSGSKSIHDKRTRQLVDPVKTADVRKSGACLPCRVSKTRCHENGVCPTCRKAFPDHSHLACNRSTPAANFPVISKTPDVWSTNGREEEQLCASPQFHTGHPRQISILFSRNTAGPSLRATVQTYRCQDRSEDGGNPRKVSFPREHVPSHESLERWVEAQMLAEEKPDFRYSLQSFLMAYSHGGRGLPKHKLVEKVHKLNCFFRIWRTSSFWCLDPSDKLVMLPLSIQAQLRNIARSALNLVEYDVLKELDELLSQQGSSKAQEKLRAQEKGPVWASLWQVILIYRDLIVAFRAYLAHPQHGHEASHQAQYRRLSDGFFPLMSTLYHYQFRTRQSLELSLEWLKAMPYPPTAFRRSDIHQLAQQLLDGRKAMYTDIQSSQYEIDQLLCVFVVNHELKKLNARKRAPRPSAKSKGGAGTAEDDCENDE</sequence>
<feature type="region of interest" description="Disordered" evidence="1">
    <location>
        <begin position="1"/>
        <end position="25"/>
    </location>
</feature>
<feature type="region of interest" description="Disordered" evidence="1">
    <location>
        <begin position="85"/>
        <end position="141"/>
    </location>
</feature>
<feature type="compositionally biased region" description="Polar residues" evidence="1">
    <location>
        <begin position="99"/>
        <end position="110"/>
    </location>
</feature>
<dbReference type="OrthoDB" id="5426982at2759"/>
<feature type="region of interest" description="Disordered" evidence="1">
    <location>
        <begin position="592"/>
        <end position="618"/>
    </location>
</feature>
<reference evidence="2" key="1">
    <citation type="journal article" date="2021" name="Nat. Commun.">
        <title>Genetic determinants of endophytism in the Arabidopsis root mycobiome.</title>
        <authorList>
            <person name="Mesny F."/>
            <person name="Miyauchi S."/>
            <person name="Thiergart T."/>
            <person name="Pickel B."/>
            <person name="Atanasova L."/>
            <person name="Karlsson M."/>
            <person name="Huettel B."/>
            <person name="Barry K.W."/>
            <person name="Haridas S."/>
            <person name="Chen C."/>
            <person name="Bauer D."/>
            <person name="Andreopoulos W."/>
            <person name="Pangilinan J."/>
            <person name="LaButti K."/>
            <person name="Riley R."/>
            <person name="Lipzen A."/>
            <person name="Clum A."/>
            <person name="Drula E."/>
            <person name="Henrissat B."/>
            <person name="Kohler A."/>
            <person name="Grigoriev I.V."/>
            <person name="Martin F.M."/>
            <person name="Hacquard S."/>
        </authorList>
    </citation>
    <scope>NUCLEOTIDE SEQUENCE</scope>
    <source>
        <strain evidence="2">MPI-CAGE-CH-0235</strain>
    </source>
</reference>
<comment type="caution">
    <text evidence="2">The sequence shown here is derived from an EMBL/GenBank/DDBJ whole genome shotgun (WGS) entry which is preliminary data.</text>
</comment>
<proteinExistence type="predicted"/>
<feature type="region of interest" description="Disordered" evidence="1">
    <location>
        <begin position="156"/>
        <end position="207"/>
    </location>
</feature>
<dbReference type="EMBL" id="JAGPNK010000001">
    <property type="protein sequence ID" value="KAH7329074.1"/>
    <property type="molecule type" value="Genomic_DNA"/>
</dbReference>
<keyword evidence="3" id="KW-1185">Reference proteome</keyword>
<accession>A0A8K0T237</accession>
<protein>
    <submittedName>
        <fullName evidence="2">Uncharacterized protein</fullName>
    </submittedName>
</protein>
<evidence type="ECO:0000313" key="3">
    <source>
        <dbReference type="Proteomes" id="UP000813444"/>
    </source>
</evidence>